<keyword evidence="3" id="KW-0560">Oxidoreductase</keyword>
<dbReference type="SUPFAM" id="SSF51905">
    <property type="entry name" value="FAD/NAD(P)-binding domain"/>
    <property type="match status" value="1"/>
</dbReference>
<proteinExistence type="predicted"/>
<dbReference type="InterPro" id="IPR036188">
    <property type="entry name" value="FAD/NAD-bd_sf"/>
</dbReference>
<dbReference type="Gene3D" id="3.50.50.60">
    <property type="entry name" value="FAD/NAD(P)-binding domain"/>
    <property type="match status" value="1"/>
</dbReference>
<dbReference type="GO" id="GO:0004497">
    <property type="term" value="F:monooxygenase activity"/>
    <property type="evidence" value="ECO:0007669"/>
    <property type="project" value="UniProtKB-KW"/>
</dbReference>
<dbReference type="InterPro" id="IPR050407">
    <property type="entry name" value="Geranylgeranyl_reductase"/>
</dbReference>
<evidence type="ECO:0000259" key="1">
    <source>
        <dbReference type="Pfam" id="PF01266"/>
    </source>
</evidence>
<feature type="domain" description="Digeranylgeranylglycerophospholipid reductase catalytic" evidence="2">
    <location>
        <begin position="174"/>
        <end position="239"/>
    </location>
</feature>
<gene>
    <name evidence="3" type="ORF">KME32_23325</name>
</gene>
<dbReference type="InterPro" id="IPR006076">
    <property type="entry name" value="FAD-dep_OxRdtase"/>
</dbReference>
<protein>
    <submittedName>
        <fullName evidence="3">FAD-dependent monooxygenase</fullName>
    </submittedName>
</protein>
<dbReference type="Proteomes" id="UP000715781">
    <property type="component" value="Unassembled WGS sequence"/>
</dbReference>
<dbReference type="PRINTS" id="PR00420">
    <property type="entry name" value="RNGMNOXGNASE"/>
</dbReference>
<name>A0A951UIK1_9NOST</name>
<evidence type="ECO:0000313" key="4">
    <source>
        <dbReference type="Proteomes" id="UP000715781"/>
    </source>
</evidence>
<dbReference type="Pfam" id="PF01266">
    <property type="entry name" value="DAO"/>
    <property type="match status" value="1"/>
</dbReference>
<evidence type="ECO:0000313" key="3">
    <source>
        <dbReference type="EMBL" id="MBW4564016.1"/>
    </source>
</evidence>
<reference evidence="3" key="2">
    <citation type="journal article" date="2022" name="Microbiol. Resour. Announc.">
        <title>Metagenome Sequencing to Explore Phylogenomics of Terrestrial Cyanobacteria.</title>
        <authorList>
            <person name="Ward R.D."/>
            <person name="Stajich J.E."/>
            <person name="Johansen J.R."/>
            <person name="Huntemann M."/>
            <person name="Clum A."/>
            <person name="Foster B."/>
            <person name="Foster B."/>
            <person name="Roux S."/>
            <person name="Palaniappan K."/>
            <person name="Varghese N."/>
            <person name="Mukherjee S."/>
            <person name="Reddy T.B.K."/>
            <person name="Daum C."/>
            <person name="Copeland A."/>
            <person name="Chen I.A."/>
            <person name="Ivanova N.N."/>
            <person name="Kyrpides N.C."/>
            <person name="Shapiro N."/>
            <person name="Eloe-Fadrosh E.A."/>
            <person name="Pietrasiak N."/>
        </authorList>
    </citation>
    <scope>NUCLEOTIDE SEQUENCE</scope>
    <source>
        <strain evidence="3">JT2-VF2</strain>
    </source>
</reference>
<dbReference type="AlphaFoldDB" id="A0A951UIK1"/>
<dbReference type="PANTHER" id="PTHR42685:SF22">
    <property type="entry name" value="CONDITIONED MEDIUM FACTOR RECEPTOR 1"/>
    <property type="match status" value="1"/>
</dbReference>
<reference evidence="3" key="1">
    <citation type="submission" date="2021-05" db="EMBL/GenBank/DDBJ databases">
        <authorList>
            <person name="Pietrasiak N."/>
            <person name="Ward R."/>
            <person name="Stajich J.E."/>
            <person name="Kurbessoian T."/>
        </authorList>
    </citation>
    <scope>NUCLEOTIDE SEQUENCE</scope>
    <source>
        <strain evidence="3">JT2-VF2</strain>
    </source>
</reference>
<dbReference type="PANTHER" id="PTHR42685">
    <property type="entry name" value="GERANYLGERANYL DIPHOSPHATE REDUCTASE"/>
    <property type="match status" value="1"/>
</dbReference>
<sequence length="371" mass="41447">MSKIVVLGAGPAGCSAGYHLAKSGHQVMLIDKDCFPRDKICGDGVSLESVQALSTMGIYPQDIKRLASEYAQIDGFVLGVSNEISHMCPTQLKGYCIPRFVFDNLLYQKAINAGCVARTQRITDIERYHQELHSDFDYIIDARGVYAGEANAIAIRAYWNIRVADFPKTYLSKAQIYFDKALGVNGYGWIFPVAVDSELVKLNVGVGVWLDEYQKNNTNIIRLFNEFVQRNQATKQLLSLVVSQQKPKAYPLATAKRANTVSYGKVFKIGDAANLTDPLTGEGIANAILSGLYVTQAINMSTSPELASENWQRLYQLYFEPDLDAGLQIKSLRKFSFINKLLIWLMNRNKPLAEQVTYTFAGLIPYKRLLP</sequence>
<feature type="domain" description="FAD dependent oxidoreductase" evidence="1">
    <location>
        <begin position="3"/>
        <end position="33"/>
    </location>
</feature>
<dbReference type="InterPro" id="IPR054715">
    <property type="entry name" value="GGR_cat"/>
</dbReference>
<organism evidence="3 4">
    <name type="scientific">Mojavia pulchra JT2-VF2</name>
    <dbReference type="NCBI Taxonomy" id="287848"/>
    <lineage>
        <taxon>Bacteria</taxon>
        <taxon>Bacillati</taxon>
        <taxon>Cyanobacteriota</taxon>
        <taxon>Cyanophyceae</taxon>
        <taxon>Nostocales</taxon>
        <taxon>Nostocaceae</taxon>
    </lineage>
</organism>
<dbReference type="EMBL" id="JAHHHN010000017">
    <property type="protein sequence ID" value="MBW4564016.1"/>
    <property type="molecule type" value="Genomic_DNA"/>
</dbReference>
<accession>A0A951UIK1</accession>
<evidence type="ECO:0000259" key="2">
    <source>
        <dbReference type="Pfam" id="PF22578"/>
    </source>
</evidence>
<keyword evidence="3" id="KW-0503">Monooxygenase</keyword>
<comment type="caution">
    <text evidence="3">The sequence shown here is derived from an EMBL/GenBank/DDBJ whole genome shotgun (WGS) entry which is preliminary data.</text>
</comment>
<dbReference type="Pfam" id="PF22578">
    <property type="entry name" value="GGR_cat"/>
    <property type="match status" value="1"/>
</dbReference>